<proteinExistence type="inferred from homology"/>
<dbReference type="Pfam" id="PF01120">
    <property type="entry name" value="Alpha_L_fucos"/>
    <property type="match status" value="1"/>
</dbReference>
<evidence type="ECO:0000313" key="10">
    <source>
        <dbReference type="Proteomes" id="UP000434604"/>
    </source>
</evidence>
<reference evidence="9 10" key="1">
    <citation type="journal article" date="2019" name="Nat. Med.">
        <title>A library of human gut bacterial isolates paired with longitudinal multiomics data enables mechanistic microbiome research.</title>
        <authorList>
            <person name="Poyet M."/>
            <person name="Groussin M."/>
            <person name="Gibbons S.M."/>
            <person name="Avila-Pacheco J."/>
            <person name="Jiang X."/>
            <person name="Kearney S.M."/>
            <person name="Perrotta A.R."/>
            <person name="Berdy B."/>
            <person name="Zhao S."/>
            <person name="Lieberman T.D."/>
            <person name="Swanson P.K."/>
            <person name="Smith M."/>
            <person name="Roesemann S."/>
            <person name="Alexander J.E."/>
            <person name="Rich S.A."/>
            <person name="Livny J."/>
            <person name="Vlamakis H."/>
            <person name="Clish C."/>
            <person name="Bullock K."/>
            <person name="Deik A."/>
            <person name="Scott J."/>
            <person name="Pierce K.A."/>
            <person name="Xavier R.J."/>
            <person name="Alm E.J."/>
        </authorList>
    </citation>
    <scope>NUCLEOTIDE SEQUENCE [LARGE SCALE GENOMIC DNA]</scope>
    <source>
        <strain evidence="9 10">BIOML-A58</strain>
    </source>
</reference>
<evidence type="ECO:0000256" key="2">
    <source>
        <dbReference type="ARBA" id="ARBA00007951"/>
    </source>
</evidence>
<dbReference type="Pfam" id="PF16757">
    <property type="entry name" value="Fucosidase_C"/>
    <property type="match status" value="1"/>
</dbReference>
<dbReference type="GO" id="GO:0016139">
    <property type="term" value="P:glycoside catabolic process"/>
    <property type="evidence" value="ECO:0007669"/>
    <property type="project" value="TreeGrafter"/>
</dbReference>
<feature type="domain" description="Alpha-L-fucosidase C-terminal" evidence="8">
    <location>
        <begin position="427"/>
        <end position="507"/>
    </location>
</feature>
<dbReference type="RefSeq" id="WP_151935057.1">
    <property type="nucleotide sequence ID" value="NZ_JAIWXB010000011.1"/>
</dbReference>
<comment type="similarity">
    <text evidence="2">Belongs to the glycosyl hydrolase 29 family.</text>
</comment>
<gene>
    <name evidence="9" type="ORF">GA398_15065</name>
</gene>
<dbReference type="AlphaFoldDB" id="A0A7J5PUS4"/>
<evidence type="ECO:0000256" key="3">
    <source>
        <dbReference type="ARBA" id="ARBA00012662"/>
    </source>
</evidence>
<dbReference type="InterPro" id="IPR057739">
    <property type="entry name" value="Glyco_hydro_29_N"/>
</dbReference>
<evidence type="ECO:0000256" key="5">
    <source>
        <dbReference type="ARBA" id="ARBA00022801"/>
    </source>
</evidence>
<dbReference type="SUPFAM" id="SSF51445">
    <property type="entry name" value="(Trans)glycosidases"/>
    <property type="match status" value="1"/>
</dbReference>
<dbReference type="PANTHER" id="PTHR10030:SF37">
    <property type="entry name" value="ALPHA-L-FUCOSIDASE-RELATED"/>
    <property type="match status" value="1"/>
</dbReference>
<dbReference type="Gene3D" id="2.60.40.1180">
    <property type="entry name" value="Golgi alpha-mannosidase II"/>
    <property type="match status" value="1"/>
</dbReference>
<dbReference type="Proteomes" id="UP000434604">
    <property type="component" value="Unassembled WGS sequence"/>
</dbReference>
<feature type="domain" description="Glycoside hydrolase family 29 N-terminal" evidence="7">
    <location>
        <begin position="36"/>
        <end position="395"/>
    </location>
</feature>
<dbReference type="PANTHER" id="PTHR10030">
    <property type="entry name" value="ALPHA-L-FUCOSIDASE"/>
    <property type="match status" value="1"/>
</dbReference>
<comment type="function">
    <text evidence="1">Alpha-L-fucosidase is responsible for hydrolyzing the alpha-1,6-linked fucose joined to the reducing-end N-acetylglucosamine of the carbohydrate moieties of glycoproteins.</text>
</comment>
<dbReference type="SMART" id="SM00812">
    <property type="entry name" value="Alpha_L_fucos"/>
    <property type="match status" value="1"/>
</dbReference>
<keyword evidence="6" id="KW-0326">Glycosidase</keyword>
<sequence>MKEKVKKTVFGAITLCLFVACSSVYKPNVETTASIKGTEIFQPDSASIAEHYKIPAWFTDAKFGIFIHWGIYSVPAYGSEWYSRWMYKKGHPINKHHEKTYGSLTEFGYKDFIPMFKAEKFDASEWAKIFKASGAKYIVPVAEHHDGFAMYNSTFNKWNSVNMGPKRDIIGELKEAVLKENLHFGLSSHRCENAWFYEFGMNTSSDVQDTTITMYGERLHQPEGKGMVPYCGKYEGSNERSRYQFLQHTYELIDMYQPELIWFDWTVGKYPFQPTFYKFLAYYYNTALDWNKEVVVNTKFGFGDNIQVHDIERGKSDRIREYPWQTDTSIGKKSWSYCIDEVNKTPDHIIDDFVDIVSKNGNLLLNVGPKADGTITEEQKNVLMEIGKWLDVNGEAIYSSRPWVVASEGENEGTAGYMTDNTKTEYTAQDIRFTTRDNNLYATSLAWTDGKITIHSLSKEHTKDLQIESVEMLGSNEKIDYRLTDKGLEIAFPKEKPTEYAHVFKIKLKGIVLSEPSVDLVGENCLAAIRVANHSDKESGVAVSSVVNDDTVKEAIEISPKSIVTRKIQHNNVKTANMIYKFYLNTQLAYEKKI</sequence>
<dbReference type="GO" id="GO:0006004">
    <property type="term" value="P:fucose metabolic process"/>
    <property type="evidence" value="ECO:0007669"/>
    <property type="project" value="InterPro"/>
</dbReference>
<evidence type="ECO:0000256" key="6">
    <source>
        <dbReference type="ARBA" id="ARBA00023295"/>
    </source>
</evidence>
<name>A0A7J5PUS4_9BACE</name>
<evidence type="ECO:0000256" key="4">
    <source>
        <dbReference type="ARBA" id="ARBA00022729"/>
    </source>
</evidence>
<protein>
    <recommendedName>
        <fullName evidence="3">alpha-L-fucosidase</fullName>
        <ecNumber evidence="3">3.2.1.51</ecNumber>
    </recommendedName>
</protein>
<accession>A0A7J5PUS4</accession>
<evidence type="ECO:0000256" key="1">
    <source>
        <dbReference type="ARBA" id="ARBA00004071"/>
    </source>
</evidence>
<keyword evidence="4" id="KW-0732">Signal</keyword>
<comment type="caution">
    <text evidence="9">The sequence shown here is derived from an EMBL/GenBank/DDBJ whole genome shotgun (WGS) entry which is preliminary data.</text>
</comment>
<dbReference type="EC" id="3.2.1.51" evidence="3"/>
<dbReference type="InterPro" id="IPR016286">
    <property type="entry name" value="FUC_metazoa-typ"/>
</dbReference>
<dbReference type="InterPro" id="IPR031919">
    <property type="entry name" value="Fucosidase_C"/>
</dbReference>
<dbReference type="PRINTS" id="PR00741">
    <property type="entry name" value="GLHYDRLASE29"/>
</dbReference>
<dbReference type="InterPro" id="IPR000933">
    <property type="entry name" value="Glyco_hydro_29"/>
</dbReference>
<dbReference type="InterPro" id="IPR013780">
    <property type="entry name" value="Glyco_hydro_b"/>
</dbReference>
<evidence type="ECO:0000259" key="7">
    <source>
        <dbReference type="Pfam" id="PF01120"/>
    </source>
</evidence>
<dbReference type="InterPro" id="IPR017853">
    <property type="entry name" value="GH"/>
</dbReference>
<dbReference type="PROSITE" id="PS51257">
    <property type="entry name" value="PROKAR_LIPOPROTEIN"/>
    <property type="match status" value="1"/>
</dbReference>
<dbReference type="EMBL" id="WDED01000022">
    <property type="protein sequence ID" value="KAB6146715.1"/>
    <property type="molecule type" value="Genomic_DNA"/>
</dbReference>
<dbReference type="GO" id="GO:0004560">
    <property type="term" value="F:alpha-L-fucosidase activity"/>
    <property type="evidence" value="ECO:0007669"/>
    <property type="project" value="InterPro"/>
</dbReference>
<organism evidence="9 10">
    <name type="scientific">Bacteroides xylanisolvens</name>
    <dbReference type="NCBI Taxonomy" id="371601"/>
    <lineage>
        <taxon>Bacteria</taxon>
        <taxon>Pseudomonadati</taxon>
        <taxon>Bacteroidota</taxon>
        <taxon>Bacteroidia</taxon>
        <taxon>Bacteroidales</taxon>
        <taxon>Bacteroidaceae</taxon>
        <taxon>Bacteroides</taxon>
    </lineage>
</organism>
<evidence type="ECO:0000259" key="8">
    <source>
        <dbReference type="Pfam" id="PF16757"/>
    </source>
</evidence>
<dbReference type="GO" id="GO:0005764">
    <property type="term" value="C:lysosome"/>
    <property type="evidence" value="ECO:0007669"/>
    <property type="project" value="TreeGrafter"/>
</dbReference>
<keyword evidence="5" id="KW-0378">Hydrolase</keyword>
<evidence type="ECO:0000313" key="9">
    <source>
        <dbReference type="EMBL" id="KAB6146715.1"/>
    </source>
</evidence>
<dbReference type="Gene3D" id="3.20.20.80">
    <property type="entry name" value="Glycosidases"/>
    <property type="match status" value="1"/>
</dbReference>